<keyword evidence="9" id="KW-0732">Signal</keyword>
<dbReference type="EMBL" id="CP031417">
    <property type="protein sequence ID" value="AXK81930.1"/>
    <property type="molecule type" value="Genomic_DNA"/>
</dbReference>
<dbReference type="Proteomes" id="UP000254889">
    <property type="component" value="Chromosome"/>
</dbReference>
<dbReference type="OrthoDB" id="463216at2"/>
<feature type="active site" description="Proton donor/acceptor" evidence="7">
    <location>
        <position position="96"/>
    </location>
</feature>
<organism evidence="11 12">
    <name type="scientific">Pseudolabrys taiwanensis</name>
    <dbReference type="NCBI Taxonomy" id="331696"/>
    <lineage>
        <taxon>Bacteria</taxon>
        <taxon>Pseudomonadati</taxon>
        <taxon>Pseudomonadota</taxon>
        <taxon>Alphaproteobacteria</taxon>
        <taxon>Hyphomicrobiales</taxon>
        <taxon>Xanthobacteraceae</taxon>
        <taxon>Pseudolabrys</taxon>
    </lineage>
</organism>
<dbReference type="GO" id="GO:0018104">
    <property type="term" value="P:peptidoglycan-protein cross-linking"/>
    <property type="evidence" value="ECO:0007669"/>
    <property type="project" value="TreeGrafter"/>
</dbReference>
<protein>
    <submittedName>
        <fullName evidence="11">L,D-transpeptidase</fullName>
    </submittedName>
</protein>
<evidence type="ECO:0000256" key="2">
    <source>
        <dbReference type="ARBA" id="ARBA00005992"/>
    </source>
</evidence>
<comment type="pathway">
    <text evidence="1 7">Cell wall biogenesis; peptidoglycan biosynthesis.</text>
</comment>
<dbReference type="GO" id="GO:0016740">
    <property type="term" value="F:transferase activity"/>
    <property type="evidence" value="ECO:0007669"/>
    <property type="project" value="UniProtKB-KW"/>
</dbReference>
<evidence type="ECO:0000256" key="6">
    <source>
        <dbReference type="ARBA" id="ARBA00023316"/>
    </source>
</evidence>
<feature type="active site" description="Nucleophile" evidence="7">
    <location>
        <position position="112"/>
    </location>
</feature>
<evidence type="ECO:0000256" key="9">
    <source>
        <dbReference type="SAM" id="SignalP"/>
    </source>
</evidence>
<evidence type="ECO:0000256" key="4">
    <source>
        <dbReference type="ARBA" id="ARBA00022960"/>
    </source>
</evidence>
<keyword evidence="5 7" id="KW-0573">Peptidoglycan synthesis</keyword>
<comment type="similarity">
    <text evidence="2">Belongs to the YkuD family.</text>
</comment>
<dbReference type="Gene3D" id="2.40.440.10">
    <property type="entry name" value="L,D-transpeptidase catalytic domain-like"/>
    <property type="match status" value="1"/>
</dbReference>
<dbReference type="SUPFAM" id="SSF141523">
    <property type="entry name" value="L,D-transpeptidase catalytic domain-like"/>
    <property type="match status" value="1"/>
</dbReference>
<accession>A0A345ZYD3</accession>
<feature type="signal peptide" evidence="9">
    <location>
        <begin position="1"/>
        <end position="21"/>
    </location>
</feature>
<evidence type="ECO:0000256" key="8">
    <source>
        <dbReference type="SAM" id="MobiDB-lite"/>
    </source>
</evidence>
<feature type="chain" id="PRO_5016906056" evidence="9">
    <location>
        <begin position="22"/>
        <end position="186"/>
    </location>
</feature>
<evidence type="ECO:0000256" key="7">
    <source>
        <dbReference type="PROSITE-ProRule" id="PRU01373"/>
    </source>
</evidence>
<dbReference type="AlphaFoldDB" id="A0A345ZYD3"/>
<feature type="domain" description="L,D-TPase catalytic" evidence="10">
    <location>
        <begin position="25"/>
        <end position="138"/>
    </location>
</feature>
<dbReference type="InterPro" id="IPR050979">
    <property type="entry name" value="LD-transpeptidase"/>
</dbReference>
<dbReference type="Pfam" id="PF03734">
    <property type="entry name" value="YkuD"/>
    <property type="match status" value="1"/>
</dbReference>
<dbReference type="InterPro" id="IPR005490">
    <property type="entry name" value="LD_TPept_cat_dom"/>
</dbReference>
<evidence type="ECO:0000256" key="5">
    <source>
        <dbReference type="ARBA" id="ARBA00022984"/>
    </source>
</evidence>
<dbReference type="PANTHER" id="PTHR30582:SF2">
    <property type="entry name" value="L,D-TRANSPEPTIDASE YCIB-RELATED"/>
    <property type="match status" value="1"/>
</dbReference>
<dbReference type="GO" id="GO:0008360">
    <property type="term" value="P:regulation of cell shape"/>
    <property type="evidence" value="ECO:0007669"/>
    <property type="project" value="UniProtKB-UniRule"/>
</dbReference>
<dbReference type="CDD" id="cd16913">
    <property type="entry name" value="YkuD_like"/>
    <property type="match status" value="1"/>
</dbReference>
<keyword evidence="6 7" id="KW-0961">Cell wall biogenesis/degradation</keyword>
<keyword evidence="3" id="KW-0808">Transferase</keyword>
<name>A0A345ZYD3_9HYPH</name>
<dbReference type="GO" id="GO:0071972">
    <property type="term" value="F:peptidoglycan L,D-transpeptidase activity"/>
    <property type="evidence" value="ECO:0007669"/>
    <property type="project" value="TreeGrafter"/>
</dbReference>
<evidence type="ECO:0000313" key="12">
    <source>
        <dbReference type="Proteomes" id="UP000254889"/>
    </source>
</evidence>
<dbReference type="InterPro" id="IPR038063">
    <property type="entry name" value="Transpep_catalytic_dom"/>
</dbReference>
<evidence type="ECO:0000256" key="3">
    <source>
        <dbReference type="ARBA" id="ARBA00022679"/>
    </source>
</evidence>
<dbReference type="UniPathway" id="UPA00219"/>
<evidence type="ECO:0000313" key="11">
    <source>
        <dbReference type="EMBL" id="AXK81930.1"/>
    </source>
</evidence>
<dbReference type="GO" id="GO:0005576">
    <property type="term" value="C:extracellular region"/>
    <property type="evidence" value="ECO:0007669"/>
    <property type="project" value="TreeGrafter"/>
</dbReference>
<dbReference type="PANTHER" id="PTHR30582">
    <property type="entry name" value="L,D-TRANSPEPTIDASE"/>
    <property type="match status" value="1"/>
</dbReference>
<feature type="region of interest" description="Disordered" evidence="8">
    <location>
        <begin position="141"/>
        <end position="186"/>
    </location>
</feature>
<sequence>MSRILSALAACAFMVCAIARADAGVVVTVNKSTQRLTVEIDGVTRYQWPVSTARWGYRTPNGTYRPERLERKWYSRKYDWSPMPYSIFFNGGYAIHGSYEISRLGRPASHGCIRLHPNNAAILFALVQEHRRDTVIVVTGDRPAPAPEVSRPVRRTHGRDFQQLFDPDGDDGYYYAPPPRWRGGPY</sequence>
<evidence type="ECO:0000259" key="10">
    <source>
        <dbReference type="PROSITE" id="PS52029"/>
    </source>
</evidence>
<keyword evidence="12" id="KW-1185">Reference proteome</keyword>
<dbReference type="PROSITE" id="PS52029">
    <property type="entry name" value="LD_TPASE"/>
    <property type="match status" value="1"/>
</dbReference>
<keyword evidence="4 7" id="KW-0133">Cell shape</keyword>
<reference evidence="11" key="1">
    <citation type="submission" date="2018-07" db="EMBL/GenBank/DDBJ databases">
        <authorList>
            <person name="Quirk P.G."/>
            <person name="Krulwich T.A."/>
        </authorList>
    </citation>
    <scope>NUCLEOTIDE SEQUENCE [LARGE SCALE GENOMIC DNA]</scope>
    <source>
        <strain evidence="11">CC-BB4</strain>
    </source>
</reference>
<dbReference type="RefSeq" id="WP_115692309.1">
    <property type="nucleotide sequence ID" value="NZ_CP031417.1"/>
</dbReference>
<dbReference type="GO" id="GO:0071555">
    <property type="term" value="P:cell wall organization"/>
    <property type="evidence" value="ECO:0007669"/>
    <property type="project" value="UniProtKB-UniRule"/>
</dbReference>
<dbReference type="KEGG" id="ptaw:DW352_16195"/>
<gene>
    <name evidence="11" type="ORF">DW352_16195</name>
</gene>
<proteinExistence type="inferred from homology"/>
<evidence type="ECO:0000256" key="1">
    <source>
        <dbReference type="ARBA" id="ARBA00004752"/>
    </source>
</evidence>